<protein>
    <submittedName>
        <fullName evidence="1">Uncharacterized protein</fullName>
    </submittedName>
</protein>
<gene>
    <name evidence="1" type="ORF">BT96DRAFT_942956</name>
</gene>
<accession>A0A6A4HBT8</accession>
<dbReference type="AlphaFoldDB" id="A0A6A4HBT8"/>
<reference evidence="1" key="1">
    <citation type="journal article" date="2019" name="Environ. Microbiol.">
        <title>Fungal ecological strategies reflected in gene transcription - a case study of two litter decomposers.</title>
        <authorList>
            <person name="Barbi F."/>
            <person name="Kohler A."/>
            <person name="Barry K."/>
            <person name="Baskaran P."/>
            <person name="Daum C."/>
            <person name="Fauchery L."/>
            <person name="Ihrmark K."/>
            <person name="Kuo A."/>
            <person name="LaButti K."/>
            <person name="Lipzen A."/>
            <person name="Morin E."/>
            <person name="Grigoriev I.V."/>
            <person name="Henrissat B."/>
            <person name="Lindahl B."/>
            <person name="Martin F."/>
        </authorList>
    </citation>
    <scope>NUCLEOTIDE SEQUENCE</scope>
    <source>
        <strain evidence="1">JB14</strain>
    </source>
</reference>
<name>A0A6A4HBT8_9AGAR</name>
<sequence>MANPPRFSYGKGSTSCTSKDKSIWLAEGKNSLDDNDDSEDEEHEMDDYNELENFDEFGELPNDNYLEGEILRQLSNAQAFSLTWTWVGGNVDKLRGWRTMAFYVCGGVGNKRDDGEIFCGWIDAMQKSNLNTGYTEERAESARMVAAVEGVQVEDCLLLVCMHWLKTSEDIDEGGITARNWTETWNWSLDSFGAV</sequence>
<proteinExistence type="predicted"/>
<evidence type="ECO:0000313" key="2">
    <source>
        <dbReference type="Proteomes" id="UP000799118"/>
    </source>
</evidence>
<dbReference type="Proteomes" id="UP000799118">
    <property type="component" value="Unassembled WGS sequence"/>
</dbReference>
<dbReference type="EMBL" id="ML769544">
    <property type="protein sequence ID" value="KAE9394754.1"/>
    <property type="molecule type" value="Genomic_DNA"/>
</dbReference>
<keyword evidence="2" id="KW-1185">Reference proteome</keyword>
<evidence type="ECO:0000313" key="1">
    <source>
        <dbReference type="EMBL" id="KAE9394754.1"/>
    </source>
</evidence>
<organism evidence="1 2">
    <name type="scientific">Gymnopus androsaceus JB14</name>
    <dbReference type="NCBI Taxonomy" id="1447944"/>
    <lineage>
        <taxon>Eukaryota</taxon>
        <taxon>Fungi</taxon>
        <taxon>Dikarya</taxon>
        <taxon>Basidiomycota</taxon>
        <taxon>Agaricomycotina</taxon>
        <taxon>Agaricomycetes</taxon>
        <taxon>Agaricomycetidae</taxon>
        <taxon>Agaricales</taxon>
        <taxon>Marasmiineae</taxon>
        <taxon>Omphalotaceae</taxon>
        <taxon>Gymnopus</taxon>
    </lineage>
</organism>